<protein>
    <recommendedName>
        <fullName evidence="4">Transcription factor domain-containing protein</fullName>
    </recommendedName>
</protein>
<dbReference type="GeneID" id="89978707"/>
<evidence type="ECO:0008006" key="4">
    <source>
        <dbReference type="Google" id="ProtNLM"/>
    </source>
</evidence>
<dbReference type="PANTHER" id="PTHR47785">
    <property type="entry name" value="ZN(II)2CYS6 TRANSCRIPTION FACTOR (EUROFUNG)-RELATED-RELATED"/>
    <property type="match status" value="1"/>
</dbReference>
<comment type="caution">
    <text evidence="2">The sequence shown here is derived from an EMBL/GenBank/DDBJ whole genome shotgun (WGS) entry which is preliminary data.</text>
</comment>
<accession>A0AAV9MVV7</accession>
<dbReference type="RefSeq" id="XP_064700312.1">
    <property type="nucleotide sequence ID" value="XM_064854086.1"/>
</dbReference>
<dbReference type="InterPro" id="IPR053181">
    <property type="entry name" value="EcdB-like_regulator"/>
</dbReference>
<dbReference type="PANTHER" id="PTHR47785:SF5">
    <property type="entry name" value="ZN(II)2CYS6 TRANSCRIPTION FACTOR (EUROFUNG)"/>
    <property type="match status" value="1"/>
</dbReference>
<dbReference type="EMBL" id="JAVRRD010000045">
    <property type="protein sequence ID" value="KAK5044658.1"/>
    <property type="molecule type" value="Genomic_DNA"/>
</dbReference>
<organism evidence="2 3">
    <name type="scientific">Exophiala bonariae</name>
    <dbReference type="NCBI Taxonomy" id="1690606"/>
    <lineage>
        <taxon>Eukaryota</taxon>
        <taxon>Fungi</taxon>
        <taxon>Dikarya</taxon>
        <taxon>Ascomycota</taxon>
        <taxon>Pezizomycotina</taxon>
        <taxon>Eurotiomycetes</taxon>
        <taxon>Chaetothyriomycetidae</taxon>
        <taxon>Chaetothyriales</taxon>
        <taxon>Herpotrichiellaceae</taxon>
        <taxon>Exophiala</taxon>
    </lineage>
</organism>
<keyword evidence="3" id="KW-1185">Reference proteome</keyword>
<feature type="compositionally biased region" description="Polar residues" evidence="1">
    <location>
        <begin position="20"/>
        <end position="37"/>
    </location>
</feature>
<sequence length="357" mass="38856">MPAAGAGGGPQISRKRSRSQKNTTTSDNSNVPQTTPQELDGGDIADTTCSISLDHWGSQILDAISHAKDEILCATTYKPAVAAGTAPIYSPISPDGAPVFDNSSEQLNVAHSHSHPAVSAGTDNTPSNIANAEDILRWEIFQGEPFNHYEPPSGGFWGMYEPERSATQKASADTSLACLQKLKQQFEQKFLLHYPIVRPAHLNRWIRSVAESGGDWNAESCLVFLVCALASLCSCGTMADTVQMTDGSPWSTMSQGRSSFSSGIVSRSKASQSAYQYWTMAKRRIGWALDNRGGLIGPQCLCLAGFWHLQSNAPLKARNMFQQAADSAQTQWRSLHTSEDERSLAIFLHLLSLNQHR</sequence>
<proteinExistence type="predicted"/>
<dbReference type="Proteomes" id="UP001358417">
    <property type="component" value="Unassembled WGS sequence"/>
</dbReference>
<evidence type="ECO:0000256" key="1">
    <source>
        <dbReference type="SAM" id="MobiDB-lite"/>
    </source>
</evidence>
<dbReference type="CDD" id="cd12148">
    <property type="entry name" value="fungal_TF_MHR"/>
    <property type="match status" value="1"/>
</dbReference>
<evidence type="ECO:0000313" key="2">
    <source>
        <dbReference type="EMBL" id="KAK5044658.1"/>
    </source>
</evidence>
<gene>
    <name evidence="2" type="ORF">LTR84_010550</name>
</gene>
<feature type="compositionally biased region" description="Gly residues" evidence="1">
    <location>
        <begin position="1"/>
        <end position="10"/>
    </location>
</feature>
<reference evidence="2 3" key="1">
    <citation type="submission" date="2023-08" db="EMBL/GenBank/DDBJ databases">
        <title>Black Yeasts Isolated from many extreme environments.</title>
        <authorList>
            <person name="Coleine C."/>
            <person name="Stajich J.E."/>
            <person name="Selbmann L."/>
        </authorList>
    </citation>
    <scope>NUCLEOTIDE SEQUENCE [LARGE SCALE GENOMIC DNA]</scope>
    <source>
        <strain evidence="2 3">CCFEE 5792</strain>
    </source>
</reference>
<name>A0AAV9MVV7_9EURO</name>
<feature type="region of interest" description="Disordered" evidence="1">
    <location>
        <begin position="1"/>
        <end position="43"/>
    </location>
</feature>
<dbReference type="AlphaFoldDB" id="A0AAV9MVV7"/>
<evidence type="ECO:0000313" key="3">
    <source>
        <dbReference type="Proteomes" id="UP001358417"/>
    </source>
</evidence>